<gene>
    <name evidence="3" type="ORF">Sjap_008146</name>
</gene>
<evidence type="ECO:0000313" key="4">
    <source>
        <dbReference type="Proteomes" id="UP001417504"/>
    </source>
</evidence>
<evidence type="ECO:0000313" key="3">
    <source>
        <dbReference type="EMBL" id="KAK9137552.1"/>
    </source>
</evidence>
<feature type="domain" description="Probable histone-arginine methyltransferase CARM1-like N-terminal PH" evidence="2">
    <location>
        <begin position="20"/>
        <end position="106"/>
    </location>
</feature>
<sequence length="220" mass="24076">MHARHSTITSYVPGQKLNRHKFSPVSASKLPFSKESGEAAAAAARFVVESGTAQLRFHYEAELSNVVVRVDLRSAQVFELGPVESICVDEGSNGGENEKIASEGLKHGVFEISLTDLQGDEDQSYRKISAPGWISPQTSLDHSSASGRLPYQKTWTVRSNYRDKQNKRREEKNVYCNPALHLVRLLMKEGNRGGDSKGAADLGAAPPEKTTPPPNMGGWL</sequence>
<comment type="caution">
    <text evidence="3">The sequence shown here is derived from an EMBL/GenBank/DDBJ whole genome shotgun (WGS) entry which is preliminary data.</text>
</comment>
<dbReference type="Pfam" id="PF25350">
    <property type="entry name" value="PH_PRMT_N"/>
    <property type="match status" value="1"/>
</dbReference>
<accession>A0AAP0JRA8</accession>
<evidence type="ECO:0000256" key="1">
    <source>
        <dbReference type="SAM" id="MobiDB-lite"/>
    </source>
</evidence>
<organism evidence="3 4">
    <name type="scientific">Stephania japonica</name>
    <dbReference type="NCBI Taxonomy" id="461633"/>
    <lineage>
        <taxon>Eukaryota</taxon>
        <taxon>Viridiplantae</taxon>
        <taxon>Streptophyta</taxon>
        <taxon>Embryophyta</taxon>
        <taxon>Tracheophyta</taxon>
        <taxon>Spermatophyta</taxon>
        <taxon>Magnoliopsida</taxon>
        <taxon>Ranunculales</taxon>
        <taxon>Menispermaceae</taxon>
        <taxon>Menispermoideae</taxon>
        <taxon>Cissampelideae</taxon>
        <taxon>Stephania</taxon>
    </lineage>
</organism>
<proteinExistence type="predicted"/>
<feature type="compositionally biased region" description="Pro residues" evidence="1">
    <location>
        <begin position="209"/>
        <end position="220"/>
    </location>
</feature>
<reference evidence="3 4" key="1">
    <citation type="submission" date="2024-01" db="EMBL/GenBank/DDBJ databases">
        <title>Genome assemblies of Stephania.</title>
        <authorList>
            <person name="Yang L."/>
        </authorList>
    </citation>
    <scope>NUCLEOTIDE SEQUENCE [LARGE SCALE GENOMIC DNA]</scope>
    <source>
        <strain evidence="3">QJT</strain>
        <tissue evidence="3">Leaf</tissue>
    </source>
</reference>
<dbReference type="AlphaFoldDB" id="A0AAP0JRA8"/>
<feature type="region of interest" description="Disordered" evidence="1">
    <location>
        <begin position="191"/>
        <end position="220"/>
    </location>
</feature>
<keyword evidence="4" id="KW-1185">Reference proteome</keyword>
<dbReference type="Proteomes" id="UP001417504">
    <property type="component" value="Unassembled WGS sequence"/>
</dbReference>
<evidence type="ECO:0000259" key="2">
    <source>
        <dbReference type="Pfam" id="PF25350"/>
    </source>
</evidence>
<dbReference type="EMBL" id="JBBNAE010000003">
    <property type="protein sequence ID" value="KAK9137552.1"/>
    <property type="molecule type" value="Genomic_DNA"/>
</dbReference>
<dbReference type="InterPro" id="IPR057622">
    <property type="entry name" value="CARM1-like_PH"/>
</dbReference>
<protein>
    <recommendedName>
        <fullName evidence="2">Probable histone-arginine methyltransferase CARM1-like N-terminal PH domain-containing protein</fullName>
    </recommendedName>
</protein>
<name>A0AAP0JRA8_9MAGN</name>